<name>A0A9C7BRG4_9VIRU</name>
<evidence type="ECO:0000256" key="1">
    <source>
        <dbReference type="SAM" id="MobiDB-lite"/>
    </source>
</evidence>
<sequence length="727" mass="84227">MEEALKHVYFSLDFIPITLIPSKSEENELISILRNDHHNENAARKLHKILRIKKLAEIAQNIVRKNSFTKEDFLEIFEHFGKFGKESEEMSRKPMWNIFVNFFTKMNRTASSSSSSSSPNYASDYSKSFDILFDHLGDEMNFKINDKIPLYVCKGQRVNTVSCEDFPFWNQQTTTMMNNNNNNNSVEWLKCNCSSDLHELKLGNLEKDFATLHNTNPDIVLFLLAKYISHANPAYVNYVNKKVVGCGLDPSGIFFTHRLEIPAREAFLKIEVRNNLYNSVVFLSAFCSLLLFDTVLKKPISLSQIAQSILFPFMQMAIHKCLFDMNNELHGKSTDTDDDGLQSEFEKIVSFMSFHNIFRPIHAIFLNLNTPDEDNNNNRNEETRERVKRKLLNFALRMKEENTTTTTTTSAVLKRPDRKKVKFSNDLQQQQQQQQHHHHQSQQNRYLSYGWINSEGKLLHTEMIKLLSRERGEVLVNTLHWCDQIWEDLRDGKGNFSIASKGSSMDSNFLGLLICHLFNIYAKPNTDEDKIKDFWDLGHVCGDVIKQKRVTFHSMNVDENLPRDKAVSGIFLTVLAICKSHSATKISHLEMLLIEMLLVACDNKRDFLNYEVLKGFETFFVKLLYSVIHAFRGIIKNEDSFSELMNYMNSSSPLNDEDKLKIGKKLQSDFKKYSINFDKNYCLDEFIEISRHVVVSGEDLGVIFKYSPSIDFYLKSFADDIKSTIHL</sequence>
<dbReference type="EMBL" id="LC738883">
    <property type="protein sequence ID" value="BDT63333.1"/>
    <property type="molecule type" value="Genomic_DNA"/>
</dbReference>
<reference evidence="2" key="1">
    <citation type="submission" date="2022-10" db="EMBL/GenBank/DDBJ databases">
        <title>Genome sequences of endogenous nimaviruses in decapod crustaceans.</title>
        <authorList>
            <person name="Kawato S."/>
            <person name="Nozaki R."/>
            <person name="Kondo H."/>
            <person name="Hirono I."/>
        </authorList>
    </citation>
    <scope>NUCLEOTIDE SEQUENCE</scope>
    <source>
        <strain evidence="2">TUMSAT20210906</strain>
    </source>
</reference>
<protein>
    <submittedName>
        <fullName evidence="2">Uncharacterized protein</fullName>
    </submittedName>
</protein>
<feature type="region of interest" description="Disordered" evidence="1">
    <location>
        <begin position="420"/>
        <end position="442"/>
    </location>
</feature>
<proteinExistence type="predicted"/>
<accession>A0A9C7BRG4</accession>
<evidence type="ECO:0000313" key="2">
    <source>
        <dbReference type="EMBL" id="BDT63333.1"/>
    </source>
</evidence>
<organism evidence="2">
    <name type="scientific">Armadillidium vulgare clopovirus</name>
    <dbReference type="NCBI Taxonomy" id="2984284"/>
    <lineage>
        <taxon>Viruses</taxon>
        <taxon>Viruses incertae sedis</taxon>
        <taxon>Naldaviricetes</taxon>
        <taxon>Nimaviridae</taxon>
    </lineage>
</organism>